<gene>
    <name evidence="1" type="ORF">GCM10010178_44500</name>
</gene>
<name>A0ABQ2US81_9PSEU</name>
<dbReference type="EMBL" id="BMRE01000019">
    <property type="protein sequence ID" value="GGU47078.1"/>
    <property type="molecule type" value="Genomic_DNA"/>
</dbReference>
<evidence type="ECO:0000313" key="1">
    <source>
        <dbReference type="EMBL" id="GGU47078.1"/>
    </source>
</evidence>
<evidence type="ECO:0000313" key="2">
    <source>
        <dbReference type="Proteomes" id="UP000649573"/>
    </source>
</evidence>
<organism evidence="1 2">
    <name type="scientific">Lentzea flava</name>
    <dbReference type="NCBI Taxonomy" id="103732"/>
    <lineage>
        <taxon>Bacteria</taxon>
        <taxon>Bacillati</taxon>
        <taxon>Actinomycetota</taxon>
        <taxon>Actinomycetes</taxon>
        <taxon>Pseudonocardiales</taxon>
        <taxon>Pseudonocardiaceae</taxon>
        <taxon>Lentzea</taxon>
    </lineage>
</organism>
<keyword evidence="2" id="KW-1185">Reference proteome</keyword>
<sequence>MFQQRRGIGGDVIAIARGAAVQRVEVAQGVGGQLARQVGRVGAPPPRLLVRMDFDQLTAPVELDRRAVRASQNPLPDKLSRR</sequence>
<reference evidence="2" key="1">
    <citation type="journal article" date="2019" name="Int. J. Syst. Evol. Microbiol.">
        <title>The Global Catalogue of Microorganisms (GCM) 10K type strain sequencing project: providing services to taxonomists for standard genome sequencing and annotation.</title>
        <authorList>
            <consortium name="The Broad Institute Genomics Platform"/>
            <consortium name="The Broad Institute Genome Sequencing Center for Infectious Disease"/>
            <person name="Wu L."/>
            <person name="Ma J."/>
        </authorList>
    </citation>
    <scope>NUCLEOTIDE SEQUENCE [LARGE SCALE GENOMIC DNA]</scope>
    <source>
        <strain evidence="2">JCM 3296</strain>
    </source>
</reference>
<protein>
    <submittedName>
        <fullName evidence="1">Uncharacterized protein</fullName>
    </submittedName>
</protein>
<comment type="caution">
    <text evidence="1">The sequence shown here is derived from an EMBL/GenBank/DDBJ whole genome shotgun (WGS) entry which is preliminary data.</text>
</comment>
<dbReference type="Proteomes" id="UP000649573">
    <property type="component" value="Unassembled WGS sequence"/>
</dbReference>
<dbReference type="RefSeq" id="WP_229812821.1">
    <property type="nucleotide sequence ID" value="NZ_BMRE01000019.1"/>
</dbReference>
<accession>A0ABQ2US81</accession>
<proteinExistence type="predicted"/>